<reference evidence="1 3" key="1">
    <citation type="journal article" date="2019" name="Sci. Rep.">
        <title>Orb-weaving spider Araneus ventricosus genome elucidates the spidroin gene catalogue.</title>
        <authorList>
            <person name="Kono N."/>
            <person name="Nakamura H."/>
            <person name="Ohtoshi R."/>
            <person name="Moran D.A.P."/>
            <person name="Shinohara A."/>
            <person name="Yoshida Y."/>
            <person name="Fujiwara M."/>
            <person name="Mori M."/>
            <person name="Tomita M."/>
            <person name="Arakawa K."/>
        </authorList>
    </citation>
    <scope>NUCLEOTIDE SEQUENCE [LARGE SCALE GENOMIC DNA]</scope>
</reference>
<dbReference type="AlphaFoldDB" id="A0A4Y2JB07"/>
<comment type="caution">
    <text evidence="1">The sequence shown here is derived from an EMBL/GenBank/DDBJ whole genome shotgun (WGS) entry which is preliminary data.</text>
</comment>
<gene>
    <name evidence="1" type="ORF">AVEN_225529_1</name>
    <name evidence="2" type="ORF">AVEN_48439_1</name>
</gene>
<proteinExistence type="predicted"/>
<dbReference type="EMBL" id="BGPR01266538">
    <property type="protein sequence ID" value="GBM86729.1"/>
    <property type="molecule type" value="Genomic_DNA"/>
</dbReference>
<dbReference type="EMBL" id="BGPR01266567">
    <property type="protein sequence ID" value="GBM86819.1"/>
    <property type="molecule type" value="Genomic_DNA"/>
</dbReference>
<keyword evidence="3" id="KW-1185">Reference proteome</keyword>
<evidence type="ECO:0000313" key="2">
    <source>
        <dbReference type="EMBL" id="GBM86819.1"/>
    </source>
</evidence>
<sequence length="94" mass="10596">MLVFHIAGDHTTQGSIYTLSQVGLGLIKTCEFAPDTKQSADFFINVADELRAIIRQQCSRTSKSEKDLSLDNEQWLRWWLDAAGTTPPIWSNNP</sequence>
<name>A0A4Y2JB07_ARAVE</name>
<organism evidence="1 3">
    <name type="scientific">Araneus ventricosus</name>
    <name type="common">Orbweaver spider</name>
    <name type="synonym">Epeira ventricosa</name>
    <dbReference type="NCBI Taxonomy" id="182803"/>
    <lineage>
        <taxon>Eukaryota</taxon>
        <taxon>Metazoa</taxon>
        <taxon>Ecdysozoa</taxon>
        <taxon>Arthropoda</taxon>
        <taxon>Chelicerata</taxon>
        <taxon>Arachnida</taxon>
        <taxon>Araneae</taxon>
        <taxon>Araneomorphae</taxon>
        <taxon>Entelegynae</taxon>
        <taxon>Araneoidea</taxon>
        <taxon>Araneidae</taxon>
        <taxon>Araneus</taxon>
    </lineage>
</organism>
<protein>
    <submittedName>
        <fullName evidence="1">Uncharacterized protein</fullName>
    </submittedName>
</protein>
<accession>A0A4Y2JB07</accession>
<dbReference type="Proteomes" id="UP000499080">
    <property type="component" value="Unassembled WGS sequence"/>
</dbReference>
<evidence type="ECO:0000313" key="3">
    <source>
        <dbReference type="Proteomes" id="UP000499080"/>
    </source>
</evidence>
<evidence type="ECO:0000313" key="1">
    <source>
        <dbReference type="EMBL" id="GBM86729.1"/>
    </source>
</evidence>